<accession>A0A192CGK4</accession>
<proteinExistence type="predicted"/>
<dbReference type="AlphaFoldDB" id="A0A192CGK4"/>
<dbReference type="EMBL" id="CP015085">
    <property type="protein sequence ID" value="ANK05040.1"/>
    <property type="molecule type" value="Genomic_DNA"/>
</dbReference>
<organism evidence="1 2">
    <name type="scientific">Escherichia coli O25b:H4</name>
    <dbReference type="NCBI Taxonomy" id="941280"/>
    <lineage>
        <taxon>Bacteria</taxon>
        <taxon>Pseudomonadati</taxon>
        <taxon>Pseudomonadota</taxon>
        <taxon>Gammaproteobacteria</taxon>
        <taxon>Enterobacterales</taxon>
        <taxon>Enterobacteriaceae</taxon>
        <taxon>Escherichia</taxon>
    </lineage>
</organism>
<sequence length="45" mass="4580">MNALSDLHSTELVGLIRRASVASGNAVIVGCGMNALSDLHTALNS</sequence>
<evidence type="ECO:0000313" key="2">
    <source>
        <dbReference type="Proteomes" id="UP000183316"/>
    </source>
</evidence>
<name>A0A192CGK4_ECO25</name>
<reference evidence="1 2" key="1">
    <citation type="submission" date="2016-03" db="EMBL/GenBank/DDBJ databases">
        <title>Genome Sequence and Comparative Pathogenic Determinants of Uropathogenic Escherichia coli O25b:H4, a Clinical Isolate from Saudi Arabia.</title>
        <authorList>
            <person name="Alyamani E.A.J."/>
            <person name="Khiyami M.A."/>
            <person name="Booq R.Y."/>
            <person name="Bahwerth F.S."/>
            <person name="Vaisvil B."/>
            <person name="Schmitt D.P."/>
            <person name="Kapatral V."/>
        </authorList>
    </citation>
    <scope>NUCLEOTIDE SEQUENCE [LARGE SCALE GENOMIC DNA]</scope>
    <source>
        <strain evidence="1 2">O25b:H4</strain>
    </source>
</reference>
<evidence type="ECO:0000313" key="1">
    <source>
        <dbReference type="EMBL" id="ANK05040.1"/>
    </source>
</evidence>
<gene>
    <name evidence="1" type="ORF">WLH_03779</name>
</gene>
<dbReference type="PATRIC" id="fig|941280.3.peg.3754"/>
<protein>
    <submittedName>
        <fullName evidence="1">Uncharacterized protein</fullName>
    </submittedName>
</protein>
<dbReference type="Proteomes" id="UP000183316">
    <property type="component" value="Chromosome"/>
</dbReference>